<evidence type="ECO:0000259" key="4">
    <source>
        <dbReference type="Pfam" id="PF25973"/>
    </source>
</evidence>
<dbReference type="PANTHER" id="PTHR30469:SF37">
    <property type="entry name" value="RAGD PROTEIN"/>
    <property type="match status" value="1"/>
</dbReference>
<evidence type="ECO:0000313" key="7">
    <source>
        <dbReference type="Proteomes" id="UP001290861"/>
    </source>
</evidence>
<reference evidence="6 7" key="1">
    <citation type="journal article" date="2024" name="Appl. Environ. Microbiol.">
        <title>Pontiella agarivorans sp. nov., a novel marine anaerobic bacterium capable of degrading macroalgal polysaccharides and fixing nitrogen.</title>
        <authorList>
            <person name="Liu N."/>
            <person name="Kivenson V."/>
            <person name="Peng X."/>
            <person name="Cui Z."/>
            <person name="Lankiewicz T.S."/>
            <person name="Gosselin K.M."/>
            <person name="English C.J."/>
            <person name="Blair E.M."/>
            <person name="O'Malley M.A."/>
            <person name="Valentine D.L."/>
        </authorList>
    </citation>
    <scope>NUCLEOTIDE SEQUENCE [LARGE SCALE GENOMIC DNA]</scope>
    <source>
        <strain evidence="6 7">NLcol2</strain>
    </source>
</reference>
<dbReference type="Proteomes" id="UP001290861">
    <property type="component" value="Unassembled WGS sequence"/>
</dbReference>
<protein>
    <submittedName>
        <fullName evidence="6">Efflux RND transporter periplasmic adaptor subunit</fullName>
    </submittedName>
</protein>
<keyword evidence="7" id="KW-1185">Reference proteome</keyword>
<dbReference type="Gene3D" id="2.40.420.20">
    <property type="match status" value="1"/>
</dbReference>
<name>A0ABU5N130_9BACT</name>
<dbReference type="InterPro" id="IPR058792">
    <property type="entry name" value="Beta-barrel_RND_2"/>
</dbReference>
<accession>A0ABU5N130</accession>
<dbReference type="Gene3D" id="2.40.30.170">
    <property type="match status" value="1"/>
</dbReference>
<feature type="domain" description="CzcB-like barrel-sandwich hybrid" evidence="4">
    <location>
        <begin position="51"/>
        <end position="182"/>
    </location>
</feature>
<dbReference type="SUPFAM" id="SSF111369">
    <property type="entry name" value="HlyD-like secretion proteins"/>
    <property type="match status" value="1"/>
</dbReference>
<feature type="signal peptide" evidence="2">
    <location>
        <begin position="1"/>
        <end position="20"/>
    </location>
</feature>
<evidence type="ECO:0000256" key="2">
    <source>
        <dbReference type="SAM" id="SignalP"/>
    </source>
</evidence>
<evidence type="ECO:0000259" key="5">
    <source>
        <dbReference type="Pfam" id="PF25989"/>
    </source>
</evidence>
<evidence type="ECO:0000256" key="1">
    <source>
        <dbReference type="ARBA" id="ARBA00009477"/>
    </source>
</evidence>
<dbReference type="Pfam" id="PF25973">
    <property type="entry name" value="BSH_CzcB"/>
    <property type="match status" value="1"/>
</dbReference>
<dbReference type="NCBIfam" id="TIGR01730">
    <property type="entry name" value="RND_mfp"/>
    <property type="match status" value="1"/>
</dbReference>
<feature type="chain" id="PRO_5045490376" evidence="2">
    <location>
        <begin position="21"/>
        <end position="348"/>
    </location>
</feature>
<dbReference type="EMBL" id="JARVCO010000012">
    <property type="protein sequence ID" value="MDZ8120155.1"/>
    <property type="molecule type" value="Genomic_DNA"/>
</dbReference>
<dbReference type="Gene3D" id="1.10.287.470">
    <property type="entry name" value="Helix hairpin bin"/>
    <property type="match status" value="1"/>
</dbReference>
<gene>
    <name evidence="6" type="ORF">P9H32_16105</name>
</gene>
<dbReference type="InterPro" id="IPR058637">
    <property type="entry name" value="YknX-like_C"/>
</dbReference>
<dbReference type="PANTHER" id="PTHR30469">
    <property type="entry name" value="MULTIDRUG RESISTANCE PROTEIN MDTA"/>
    <property type="match status" value="1"/>
</dbReference>
<dbReference type="Pfam" id="PF25989">
    <property type="entry name" value="YknX_C"/>
    <property type="match status" value="1"/>
</dbReference>
<dbReference type="RefSeq" id="WP_322609930.1">
    <property type="nucleotide sequence ID" value="NZ_JARVCO010000012.1"/>
</dbReference>
<organism evidence="6 7">
    <name type="scientific">Pontiella agarivorans</name>
    <dbReference type="NCBI Taxonomy" id="3038953"/>
    <lineage>
        <taxon>Bacteria</taxon>
        <taxon>Pseudomonadati</taxon>
        <taxon>Kiritimatiellota</taxon>
        <taxon>Kiritimatiellia</taxon>
        <taxon>Kiritimatiellales</taxon>
        <taxon>Pontiellaceae</taxon>
        <taxon>Pontiella</taxon>
    </lineage>
</organism>
<feature type="domain" description="CusB-like beta-barrel" evidence="3">
    <location>
        <begin position="200"/>
        <end position="268"/>
    </location>
</feature>
<dbReference type="InterPro" id="IPR058647">
    <property type="entry name" value="BSH_CzcB-like"/>
</dbReference>
<evidence type="ECO:0000259" key="3">
    <source>
        <dbReference type="Pfam" id="PF25954"/>
    </source>
</evidence>
<dbReference type="InterPro" id="IPR006143">
    <property type="entry name" value="RND_pump_MFP"/>
</dbReference>
<proteinExistence type="inferred from homology"/>
<comment type="similarity">
    <text evidence="1">Belongs to the membrane fusion protein (MFP) (TC 8.A.1) family.</text>
</comment>
<evidence type="ECO:0000313" key="6">
    <source>
        <dbReference type="EMBL" id="MDZ8120155.1"/>
    </source>
</evidence>
<dbReference type="Gene3D" id="2.40.50.100">
    <property type="match status" value="1"/>
</dbReference>
<sequence length="348" mass="37276">MKKQLILTAGLLTAALTNAAAPVELVPVQKKDLSITTTQPVSLEAFHSADLGTRVTGYVREVLVDIGSPVKKGQPMVRIDAPELVAAAAVLQAEIRNREAAVAAAESENRRVQDLAAKGSITEKAAQEAQFRFDQAVAAKAVTEAKLAEAEQILQYTEIPAPFDGIVSTRNVDPGDLVAADSGHVLLEVASVTPLRAVTYIPEREAVWLNNGDRVGLTFDAYPGQTFSAKITRSAGVLDGKTRRMRTEIDLDNQQGLLYPGMYGKVTVELEYRRDALILPAGSVRLNDGAPHVYAVENEKIKRIPVTTGSDTGTEIEILSGLTGTEQIVANSLGRLRDGDAVSVKARK</sequence>
<feature type="domain" description="YknX-like C-terminal permuted SH3-like" evidence="5">
    <location>
        <begin position="277"/>
        <end position="344"/>
    </location>
</feature>
<keyword evidence="2" id="KW-0732">Signal</keyword>
<dbReference type="Pfam" id="PF25954">
    <property type="entry name" value="Beta-barrel_RND_2"/>
    <property type="match status" value="1"/>
</dbReference>
<comment type="caution">
    <text evidence="6">The sequence shown here is derived from an EMBL/GenBank/DDBJ whole genome shotgun (WGS) entry which is preliminary data.</text>
</comment>